<dbReference type="Pfam" id="PF00293">
    <property type="entry name" value="NUDIX"/>
    <property type="match status" value="1"/>
</dbReference>
<organism evidence="2 3">
    <name type="scientific">Porphyridium purpureum</name>
    <name type="common">Red alga</name>
    <name type="synonym">Porphyridium cruentum</name>
    <dbReference type="NCBI Taxonomy" id="35688"/>
    <lineage>
        <taxon>Eukaryota</taxon>
        <taxon>Rhodophyta</taxon>
        <taxon>Bangiophyceae</taxon>
        <taxon>Porphyridiales</taxon>
        <taxon>Porphyridiaceae</taxon>
        <taxon>Porphyridium</taxon>
    </lineage>
</organism>
<comment type="caution">
    <text evidence="2">The sequence shown here is derived from an EMBL/GenBank/DDBJ whole genome shotgun (WGS) entry which is preliminary data.</text>
</comment>
<keyword evidence="2" id="KW-0413">Isomerase</keyword>
<name>A0A5J4YVX0_PORPP</name>
<evidence type="ECO:0000313" key="2">
    <source>
        <dbReference type="EMBL" id="KAA8494883.1"/>
    </source>
</evidence>
<protein>
    <submittedName>
        <fullName evidence="2">Isopentenyl-diphosphate Delta-isomerase</fullName>
    </submittedName>
</protein>
<dbReference type="Gene3D" id="3.90.79.10">
    <property type="entry name" value="Nucleoside Triphosphate Pyrophosphohydrolase"/>
    <property type="match status" value="1"/>
</dbReference>
<keyword evidence="3" id="KW-1185">Reference proteome</keyword>
<dbReference type="GO" id="GO:0004452">
    <property type="term" value="F:isopentenyl-diphosphate delta-isomerase activity"/>
    <property type="evidence" value="ECO:0007669"/>
    <property type="project" value="TreeGrafter"/>
</dbReference>
<reference evidence="3" key="1">
    <citation type="journal article" date="2019" name="Nat. Commun.">
        <title>Expansion of phycobilisome linker gene families in mesophilic red algae.</title>
        <authorList>
            <person name="Lee J."/>
            <person name="Kim D."/>
            <person name="Bhattacharya D."/>
            <person name="Yoon H.S."/>
        </authorList>
    </citation>
    <scope>NUCLEOTIDE SEQUENCE [LARGE SCALE GENOMIC DNA]</scope>
    <source>
        <strain evidence="3">CCMP 1328</strain>
    </source>
</reference>
<dbReference type="EMBL" id="VRMN01000004">
    <property type="protein sequence ID" value="KAA8494883.1"/>
    <property type="molecule type" value="Genomic_DNA"/>
</dbReference>
<proteinExistence type="predicted"/>
<accession>A0A5J4YVX0</accession>
<dbReference type="OrthoDB" id="510307at2759"/>
<dbReference type="GO" id="GO:0009240">
    <property type="term" value="P:isopentenyl diphosphate biosynthetic process"/>
    <property type="evidence" value="ECO:0007669"/>
    <property type="project" value="TreeGrafter"/>
</dbReference>
<dbReference type="Proteomes" id="UP000324585">
    <property type="component" value="Unassembled WGS sequence"/>
</dbReference>
<dbReference type="CDD" id="cd04692">
    <property type="entry name" value="NUDIX_Hydrolase"/>
    <property type="match status" value="1"/>
</dbReference>
<dbReference type="InterPro" id="IPR015797">
    <property type="entry name" value="NUDIX_hydrolase-like_dom_sf"/>
</dbReference>
<dbReference type="PROSITE" id="PS51462">
    <property type="entry name" value="NUDIX"/>
    <property type="match status" value="1"/>
</dbReference>
<evidence type="ECO:0000313" key="3">
    <source>
        <dbReference type="Proteomes" id="UP000324585"/>
    </source>
</evidence>
<dbReference type="GO" id="GO:0005737">
    <property type="term" value="C:cytoplasm"/>
    <property type="evidence" value="ECO:0007669"/>
    <property type="project" value="TreeGrafter"/>
</dbReference>
<dbReference type="InterPro" id="IPR000086">
    <property type="entry name" value="NUDIX_hydrolase_dom"/>
</dbReference>
<dbReference type="PANTHER" id="PTHR10885:SF20">
    <property type="entry name" value="NUDIX HYDROLASE DOMAIN-CONTAINING PROTEIN"/>
    <property type="match status" value="1"/>
</dbReference>
<dbReference type="AlphaFoldDB" id="A0A5J4YVX0"/>
<dbReference type="SUPFAM" id="SSF55811">
    <property type="entry name" value="Nudix"/>
    <property type="match status" value="1"/>
</dbReference>
<feature type="domain" description="Nudix hydrolase" evidence="1">
    <location>
        <begin position="25"/>
        <end position="178"/>
    </location>
</feature>
<dbReference type="PANTHER" id="PTHR10885">
    <property type="entry name" value="ISOPENTENYL-DIPHOSPHATE DELTA-ISOMERASE"/>
    <property type="match status" value="1"/>
</dbReference>
<gene>
    <name evidence="2" type="ORF">FVE85_3124</name>
</gene>
<sequence>MLDVVDTDNVKIGVDTRRRVHTLGLWHRAVHILIARVVKVQAPGHGRGEDDQVQLLLQQRSADKSLAPLKWDLSCAEHLSCDEQYLQAAVRGVHEELGLNISETSLHVLEPVHAHSLRYPEVDMIDNEFVCCFGTLLRLDNEPRHDAVEVESIKWIPIEELHSQLSDCPDVFTPWFLYMLRKGIVSWDAHLQQLAYTVSTPQPCAQSS</sequence>
<evidence type="ECO:0000259" key="1">
    <source>
        <dbReference type="PROSITE" id="PS51462"/>
    </source>
</evidence>